<dbReference type="SUPFAM" id="SSF161098">
    <property type="entry name" value="MetI-like"/>
    <property type="match status" value="1"/>
</dbReference>
<evidence type="ECO:0000256" key="7">
    <source>
        <dbReference type="RuleBase" id="RU363032"/>
    </source>
</evidence>
<evidence type="ECO:0000256" key="6">
    <source>
        <dbReference type="ARBA" id="ARBA00023136"/>
    </source>
</evidence>
<keyword evidence="10" id="KW-1185">Reference proteome</keyword>
<keyword evidence="6 7" id="KW-0472">Membrane</keyword>
<name>A0A839Z512_9HYPH</name>
<keyword evidence="9" id="KW-0762">Sugar transport</keyword>
<dbReference type="GO" id="GO:0055085">
    <property type="term" value="P:transmembrane transport"/>
    <property type="evidence" value="ECO:0007669"/>
    <property type="project" value="InterPro"/>
</dbReference>
<evidence type="ECO:0000256" key="2">
    <source>
        <dbReference type="ARBA" id="ARBA00022448"/>
    </source>
</evidence>
<feature type="transmembrane region" description="Helical" evidence="7">
    <location>
        <begin position="151"/>
        <end position="172"/>
    </location>
</feature>
<keyword evidence="5 7" id="KW-1133">Transmembrane helix</keyword>
<reference evidence="9 10" key="1">
    <citation type="submission" date="2020-08" db="EMBL/GenBank/DDBJ databases">
        <title>Genomic Encyclopedia of Type Strains, Phase IV (KMG-IV): sequencing the most valuable type-strain genomes for metagenomic binning, comparative biology and taxonomic classification.</title>
        <authorList>
            <person name="Goeker M."/>
        </authorList>
    </citation>
    <scope>NUCLEOTIDE SEQUENCE [LARGE SCALE GENOMIC DNA]</scope>
    <source>
        <strain evidence="9 10">DSM 5895</strain>
    </source>
</reference>
<dbReference type="AlphaFoldDB" id="A0A839Z512"/>
<dbReference type="RefSeq" id="WP_183187782.1">
    <property type="nucleotide sequence ID" value="NZ_JACICD010000001.1"/>
</dbReference>
<organism evidence="9 10">
    <name type="scientific">Ancylobacter tetraedralis</name>
    <dbReference type="NCBI Taxonomy" id="217068"/>
    <lineage>
        <taxon>Bacteria</taxon>
        <taxon>Pseudomonadati</taxon>
        <taxon>Pseudomonadota</taxon>
        <taxon>Alphaproteobacteria</taxon>
        <taxon>Hyphomicrobiales</taxon>
        <taxon>Xanthobacteraceae</taxon>
        <taxon>Ancylobacter</taxon>
    </lineage>
</organism>
<comment type="caution">
    <text evidence="9">The sequence shown here is derived from an EMBL/GenBank/DDBJ whole genome shotgun (WGS) entry which is preliminary data.</text>
</comment>
<feature type="transmembrane region" description="Helical" evidence="7">
    <location>
        <begin position="82"/>
        <end position="106"/>
    </location>
</feature>
<evidence type="ECO:0000313" key="9">
    <source>
        <dbReference type="EMBL" id="MBB3769570.1"/>
    </source>
</evidence>
<evidence type="ECO:0000256" key="4">
    <source>
        <dbReference type="ARBA" id="ARBA00022692"/>
    </source>
</evidence>
<protein>
    <submittedName>
        <fullName evidence="9">Multiple sugar transport system permease protein</fullName>
    </submittedName>
</protein>
<comment type="subcellular location">
    <subcellularLocation>
        <location evidence="1 7">Cell membrane</location>
        <topology evidence="1 7">Multi-pass membrane protein</topology>
    </subcellularLocation>
</comment>
<proteinExistence type="inferred from homology"/>
<feature type="transmembrane region" description="Helical" evidence="7">
    <location>
        <begin position="118"/>
        <end position="139"/>
    </location>
</feature>
<dbReference type="Gene3D" id="1.10.3720.10">
    <property type="entry name" value="MetI-like"/>
    <property type="match status" value="1"/>
</dbReference>
<dbReference type="GO" id="GO:0005886">
    <property type="term" value="C:plasma membrane"/>
    <property type="evidence" value="ECO:0007669"/>
    <property type="project" value="UniProtKB-SubCell"/>
</dbReference>
<keyword evidence="4 7" id="KW-0812">Transmembrane</keyword>
<feature type="domain" description="ABC transmembrane type-1" evidence="8">
    <location>
        <begin position="83"/>
        <end position="273"/>
    </location>
</feature>
<dbReference type="InterPro" id="IPR000515">
    <property type="entry name" value="MetI-like"/>
</dbReference>
<accession>A0A839Z512</accession>
<gene>
    <name evidence="9" type="ORF">FHS55_000156</name>
</gene>
<evidence type="ECO:0000256" key="1">
    <source>
        <dbReference type="ARBA" id="ARBA00004651"/>
    </source>
</evidence>
<dbReference type="Pfam" id="PF00528">
    <property type="entry name" value="BPD_transp_1"/>
    <property type="match status" value="1"/>
</dbReference>
<keyword evidence="2 7" id="KW-0813">Transport</keyword>
<feature type="transmembrane region" description="Helical" evidence="7">
    <location>
        <begin position="252"/>
        <end position="273"/>
    </location>
</feature>
<dbReference type="PROSITE" id="PS50928">
    <property type="entry name" value="ABC_TM1"/>
    <property type="match status" value="1"/>
</dbReference>
<keyword evidence="3" id="KW-1003">Cell membrane</keyword>
<evidence type="ECO:0000256" key="5">
    <source>
        <dbReference type="ARBA" id="ARBA00022989"/>
    </source>
</evidence>
<comment type="similarity">
    <text evidence="7">Belongs to the binding-protein-dependent transport system permease family.</text>
</comment>
<feature type="transmembrane region" description="Helical" evidence="7">
    <location>
        <begin position="193"/>
        <end position="215"/>
    </location>
</feature>
<dbReference type="InterPro" id="IPR035906">
    <property type="entry name" value="MetI-like_sf"/>
</dbReference>
<sequence length="287" mass="31090">MVAAPRRLPSRRLLARLLARLLPHAVLALGAGVMLLPFYWMVLTSIRPPAEIFNVSLWPIPENFAGVANYARAAAQAPMARFMLNGLIVCAGILVVQVATAVPAAYALAKLRFPGRRLLLAVVIAALCVPIQALALPLFVGLAKVQLLNTYFAQMAPFFLSVFAIFLFRQSFRSYPDEVIEAARLDGFTEMEICWGLVMRGSLPALAAFSVFSIVAHWNDLYWPMIVVSDTALAPPPLGMLLFSDAESGADYGALMAGAAIVTAPMVLCFLIARRHFIAGITMTGVK</sequence>
<evidence type="ECO:0000256" key="3">
    <source>
        <dbReference type="ARBA" id="ARBA00022475"/>
    </source>
</evidence>
<dbReference type="PANTHER" id="PTHR43744:SF12">
    <property type="entry name" value="ABC TRANSPORTER PERMEASE PROTEIN MG189-RELATED"/>
    <property type="match status" value="1"/>
</dbReference>
<dbReference type="Proteomes" id="UP000533469">
    <property type="component" value="Unassembled WGS sequence"/>
</dbReference>
<evidence type="ECO:0000313" key="10">
    <source>
        <dbReference type="Proteomes" id="UP000533469"/>
    </source>
</evidence>
<feature type="transmembrane region" description="Helical" evidence="7">
    <location>
        <begin position="21"/>
        <end position="40"/>
    </location>
</feature>
<dbReference type="EMBL" id="JACICD010000001">
    <property type="protein sequence ID" value="MBB3769570.1"/>
    <property type="molecule type" value="Genomic_DNA"/>
</dbReference>
<dbReference type="PANTHER" id="PTHR43744">
    <property type="entry name" value="ABC TRANSPORTER PERMEASE PROTEIN MG189-RELATED-RELATED"/>
    <property type="match status" value="1"/>
</dbReference>
<evidence type="ECO:0000259" key="8">
    <source>
        <dbReference type="PROSITE" id="PS50928"/>
    </source>
</evidence>